<reference evidence="1 2" key="1">
    <citation type="submission" date="2023-10" db="EMBL/GenBank/DDBJ databases">
        <authorList>
            <person name="Maclean D."/>
            <person name="Macfadyen A."/>
        </authorList>
    </citation>
    <scope>NUCLEOTIDE SEQUENCE [LARGE SCALE GENOMIC DNA]</scope>
</reference>
<name>A0AAV1I121_9CHLO</name>
<gene>
    <name evidence="1" type="ORF">CVIRNUC_004299</name>
</gene>
<proteinExistence type="predicted"/>
<organism evidence="1 2">
    <name type="scientific">Coccomyxa viridis</name>
    <dbReference type="NCBI Taxonomy" id="1274662"/>
    <lineage>
        <taxon>Eukaryota</taxon>
        <taxon>Viridiplantae</taxon>
        <taxon>Chlorophyta</taxon>
        <taxon>core chlorophytes</taxon>
        <taxon>Trebouxiophyceae</taxon>
        <taxon>Trebouxiophyceae incertae sedis</taxon>
        <taxon>Coccomyxaceae</taxon>
        <taxon>Coccomyxa</taxon>
    </lineage>
</organism>
<dbReference type="AlphaFoldDB" id="A0AAV1I121"/>
<protein>
    <submittedName>
        <fullName evidence="1">Uncharacterized protein</fullName>
    </submittedName>
</protein>
<sequence>MTDNTTVGTVIKKFNDSPKTTGGIHDKFAEAVQRLLITRAWSMAPDATLFSPEEFKELKDCVDAGGATALSRRDEDLLQRVLLYRCRKDKVSTTTYDKVKAWFADPYQPTEWKVPSQPTVEELALGTMDQRELSEAFGRLLETAKNQYKALQELHRRGTSAIESSLAKLDDSILHREKIPPKERSFWGSLWDL</sequence>
<dbReference type="EMBL" id="CAUYUE010000005">
    <property type="protein sequence ID" value="CAK0775733.1"/>
    <property type="molecule type" value="Genomic_DNA"/>
</dbReference>
<keyword evidence="2" id="KW-1185">Reference proteome</keyword>
<evidence type="ECO:0000313" key="1">
    <source>
        <dbReference type="EMBL" id="CAK0775733.1"/>
    </source>
</evidence>
<accession>A0AAV1I121</accession>
<dbReference type="Proteomes" id="UP001314263">
    <property type="component" value="Unassembled WGS sequence"/>
</dbReference>
<evidence type="ECO:0000313" key="2">
    <source>
        <dbReference type="Proteomes" id="UP001314263"/>
    </source>
</evidence>
<comment type="caution">
    <text evidence="1">The sequence shown here is derived from an EMBL/GenBank/DDBJ whole genome shotgun (WGS) entry which is preliminary data.</text>
</comment>